<organism evidence="7 8">
    <name type="scientific">Lacibacterium aquatile</name>
    <dbReference type="NCBI Taxonomy" id="1168082"/>
    <lineage>
        <taxon>Bacteria</taxon>
        <taxon>Pseudomonadati</taxon>
        <taxon>Pseudomonadota</taxon>
        <taxon>Alphaproteobacteria</taxon>
        <taxon>Rhodospirillales</taxon>
        <taxon>Rhodospirillaceae</taxon>
    </lineage>
</organism>
<dbReference type="SUPFAM" id="SSF158472">
    <property type="entry name" value="HAMP domain-like"/>
    <property type="match status" value="1"/>
</dbReference>
<evidence type="ECO:0000259" key="5">
    <source>
        <dbReference type="PROSITE" id="PS50111"/>
    </source>
</evidence>
<comment type="caution">
    <text evidence="7">The sequence shown here is derived from an EMBL/GenBank/DDBJ whole genome shotgun (WGS) entry which is preliminary data.</text>
</comment>
<proteinExistence type="inferred from homology"/>
<dbReference type="Pfam" id="PF00672">
    <property type="entry name" value="HAMP"/>
    <property type="match status" value="1"/>
</dbReference>
<dbReference type="SMART" id="SM00283">
    <property type="entry name" value="MA"/>
    <property type="match status" value="1"/>
</dbReference>
<evidence type="ECO:0000256" key="2">
    <source>
        <dbReference type="ARBA" id="ARBA00029447"/>
    </source>
</evidence>
<comment type="similarity">
    <text evidence="2">Belongs to the methyl-accepting chemotaxis (MCP) protein family.</text>
</comment>
<accession>A0ABW5DL58</accession>
<dbReference type="PANTHER" id="PTHR32089:SF112">
    <property type="entry name" value="LYSOZYME-LIKE PROTEIN-RELATED"/>
    <property type="match status" value="1"/>
</dbReference>
<dbReference type="Gene3D" id="6.10.340.10">
    <property type="match status" value="1"/>
</dbReference>
<keyword evidence="4" id="KW-0812">Transmembrane</keyword>
<dbReference type="PROSITE" id="PS50885">
    <property type="entry name" value="HAMP"/>
    <property type="match status" value="1"/>
</dbReference>
<keyword evidence="8" id="KW-1185">Reference proteome</keyword>
<sequence length="564" mass="59929">MSLIRLQLPIRQRIFLAPAFMLVMLAIIVGIFVLREDANRSRQAEAFDVLMPIASLADRLSNLAAQGQSSLFQAIVWKSINQPDDRLNSVLTHARSTLAPLQETLEQLAGLAGSDHGERIEKIRTLMTVYARNAGNVAIMVPRNAAQAGSMSLSVNTAYQNMKAEIDALHADIAARIKMRQADAMADRIKAQWTVATVAGISLVAALIVTVFVGSSVSRPLSRMTGAMRAMAQGQHDIDIPPVVVKDDLGAMSQALLVFREALIENGRRQAQEADQARAKEERALRLQTEIAAFDSSIVGILDTVSVSTHLLLDQANAVVRHVSVAANDTSIVASDSADVSSSTSVIAGASEEMSSSLEEISRSTEHAARTTDSAVAKVSEAVDVLRTLSASATQIDQMVEIINGIAAQTNLLALNATIEAARAGDAGKGFAVVAGEVKGLAGQTAKATDDIARLVADIQNSTRNAVATIDDVGTVVHTVNQVVTGIAGTIVEQQATTREIADNIVRVATNLKNVSQRVQAVGESTGNIEQAVQSSRIQVETISTQFDELQANIKSFTGTMLKL</sequence>
<evidence type="ECO:0000313" key="7">
    <source>
        <dbReference type="EMBL" id="MFD2261817.1"/>
    </source>
</evidence>
<dbReference type="Gene3D" id="1.10.287.950">
    <property type="entry name" value="Methyl-accepting chemotaxis protein"/>
    <property type="match status" value="1"/>
</dbReference>
<gene>
    <name evidence="7" type="ORF">ACFSM5_02890</name>
</gene>
<reference evidence="8" key="1">
    <citation type="journal article" date="2019" name="Int. J. Syst. Evol. Microbiol.">
        <title>The Global Catalogue of Microorganisms (GCM) 10K type strain sequencing project: providing services to taxonomists for standard genome sequencing and annotation.</title>
        <authorList>
            <consortium name="The Broad Institute Genomics Platform"/>
            <consortium name="The Broad Institute Genome Sequencing Center for Infectious Disease"/>
            <person name="Wu L."/>
            <person name="Ma J."/>
        </authorList>
    </citation>
    <scope>NUCLEOTIDE SEQUENCE [LARGE SCALE GENOMIC DNA]</scope>
    <source>
        <strain evidence="8">CGMCC 1.19062</strain>
    </source>
</reference>
<keyword evidence="4" id="KW-1133">Transmembrane helix</keyword>
<dbReference type="Proteomes" id="UP001597295">
    <property type="component" value="Unassembled WGS sequence"/>
</dbReference>
<name>A0ABW5DL58_9PROT</name>
<evidence type="ECO:0000256" key="1">
    <source>
        <dbReference type="ARBA" id="ARBA00023224"/>
    </source>
</evidence>
<evidence type="ECO:0000259" key="6">
    <source>
        <dbReference type="PROSITE" id="PS50885"/>
    </source>
</evidence>
<protein>
    <submittedName>
        <fullName evidence="7">Methyl-accepting chemotaxis protein</fullName>
    </submittedName>
</protein>
<feature type="domain" description="Methyl-accepting transducer" evidence="5">
    <location>
        <begin position="313"/>
        <end position="530"/>
    </location>
</feature>
<evidence type="ECO:0000313" key="8">
    <source>
        <dbReference type="Proteomes" id="UP001597295"/>
    </source>
</evidence>
<dbReference type="Pfam" id="PF00015">
    <property type="entry name" value="MCPsignal"/>
    <property type="match status" value="1"/>
</dbReference>
<dbReference type="PANTHER" id="PTHR32089">
    <property type="entry name" value="METHYL-ACCEPTING CHEMOTAXIS PROTEIN MCPB"/>
    <property type="match status" value="1"/>
</dbReference>
<feature type="transmembrane region" description="Helical" evidence="4">
    <location>
        <begin position="193"/>
        <end position="214"/>
    </location>
</feature>
<feature type="transmembrane region" description="Helical" evidence="4">
    <location>
        <begin position="15"/>
        <end position="34"/>
    </location>
</feature>
<evidence type="ECO:0000256" key="4">
    <source>
        <dbReference type="SAM" id="Phobius"/>
    </source>
</evidence>
<dbReference type="SUPFAM" id="SSF58104">
    <property type="entry name" value="Methyl-accepting chemotaxis protein (MCP) signaling domain"/>
    <property type="match status" value="1"/>
</dbReference>
<dbReference type="RefSeq" id="WP_379874731.1">
    <property type="nucleotide sequence ID" value="NZ_JBHUIP010000003.1"/>
</dbReference>
<dbReference type="InterPro" id="IPR004089">
    <property type="entry name" value="MCPsignal_dom"/>
</dbReference>
<keyword evidence="1 3" id="KW-0807">Transducer</keyword>
<evidence type="ECO:0000256" key="3">
    <source>
        <dbReference type="PROSITE-ProRule" id="PRU00284"/>
    </source>
</evidence>
<dbReference type="PROSITE" id="PS50111">
    <property type="entry name" value="CHEMOTAXIS_TRANSDUC_2"/>
    <property type="match status" value="1"/>
</dbReference>
<dbReference type="EMBL" id="JBHUIP010000003">
    <property type="protein sequence ID" value="MFD2261817.1"/>
    <property type="molecule type" value="Genomic_DNA"/>
</dbReference>
<keyword evidence="4" id="KW-0472">Membrane</keyword>
<dbReference type="InterPro" id="IPR003660">
    <property type="entry name" value="HAMP_dom"/>
</dbReference>
<dbReference type="CDD" id="cd06225">
    <property type="entry name" value="HAMP"/>
    <property type="match status" value="1"/>
</dbReference>
<feature type="domain" description="HAMP" evidence="6">
    <location>
        <begin position="215"/>
        <end position="268"/>
    </location>
</feature>